<name>A0ABZ2KPD3_9BACT</name>
<sequence length="116" mass="12448">MNAKRLLGISFALVFSTLTMACASEATMSEEESEPAAQALQTETANTGDVIAPALYCHGVEKHDPSYCHTKSSLMLWADKTCRSLGYKTAINAGYETQFCSGGKVGAVYYQCCDEG</sequence>
<dbReference type="PROSITE" id="PS51257">
    <property type="entry name" value="PROKAR_LIPOPROTEIN"/>
    <property type="match status" value="1"/>
</dbReference>
<keyword evidence="3" id="KW-1185">Reference proteome</keyword>
<reference evidence="2 3" key="1">
    <citation type="submission" date="2021-12" db="EMBL/GenBank/DDBJ databases">
        <title>Discovery of the Pendulisporaceae a myxobacterial family with distinct sporulation behavior and unique specialized metabolism.</title>
        <authorList>
            <person name="Garcia R."/>
            <person name="Popoff A."/>
            <person name="Bader C.D."/>
            <person name="Loehr J."/>
            <person name="Walesch S."/>
            <person name="Walt C."/>
            <person name="Boldt J."/>
            <person name="Bunk B."/>
            <person name="Haeckl F.J.F.P.J."/>
            <person name="Gunesch A.P."/>
            <person name="Birkelbach J."/>
            <person name="Nuebel U."/>
            <person name="Pietschmann T."/>
            <person name="Bach T."/>
            <person name="Mueller R."/>
        </authorList>
    </citation>
    <scope>NUCLEOTIDE SEQUENCE [LARGE SCALE GENOMIC DNA]</scope>
    <source>
        <strain evidence="2 3">MSr12523</strain>
    </source>
</reference>
<proteinExistence type="predicted"/>
<keyword evidence="1" id="KW-0732">Signal</keyword>
<dbReference type="RefSeq" id="WP_394850070.1">
    <property type="nucleotide sequence ID" value="NZ_CP089982.1"/>
</dbReference>
<evidence type="ECO:0000313" key="2">
    <source>
        <dbReference type="EMBL" id="WXA99430.1"/>
    </source>
</evidence>
<dbReference type="Proteomes" id="UP001379533">
    <property type="component" value="Chromosome"/>
</dbReference>
<feature type="signal peptide" evidence="1">
    <location>
        <begin position="1"/>
        <end position="21"/>
    </location>
</feature>
<accession>A0ABZ2KPD3</accession>
<feature type="chain" id="PRO_5045506655" description="Lipoprotein" evidence="1">
    <location>
        <begin position="22"/>
        <end position="116"/>
    </location>
</feature>
<evidence type="ECO:0000256" key="1">
    <source>
        <dbReference type="SAM" id="SignalP"/>
    </source>
</evidence>
<protein>
    <recommendedName>
        <fullName evidence="4">Lipoprotein</fullName>
    </recommendedName>
</protein>
<organism evidence="2 3">
    <name type="scientific">Pendulispora brunnea</name>
    <dbReference type="NCBI Taxonomy" id="2905690"/>
    <lineage>
        <taxon>Bacteria</taxon>
        <taxon>Pseudomonadati</taxon>
        <taxon>Myxococcota</taxon>
        <taxon>Myxococcia</taxon>
        <taxon>Myxococcales</taxon>
        <taxon>Sorangiineae</taxon>
        <taxon>Pendulisporaceae</taxon>
        <taxon>Pendulispora</taxon>
    </lineage>
</organism>
<evidence type="ECO:0008006" key="4">
    <source>
        <dbReference type="Google" id="ProtNLM"/>
    </source>
</evidence>
<gene>
    <name evidence="2" type="ORF">LZC95_21745</name>
</gene>
<dbReference type="EMBL" id="CP089982">
    <property type="protein sequence ID" value="WXA99430.1"/>
    <property type="molecule type" value="Genomic_DNA"/>
</dbReference>
<evidence type="ECO:0000313" key="3">
    <source>
        <dbReference type="Proteomes" id="UP001379533"/>
    </source>
</evidence>